<dbReference type="GO" id="GO:0003678">
    <property type="term" value="F:DNA helicase activity"/>
    <property type="evidence" value="ECO:0007669"/>
    <property type="project" value="UniProtKB-EC"/>
</dbReference>
<name>A0ABM9VXY0_9FIRM</name>
<dbReference type="PANTHER" id="PTHR30153:SF2">
    <property type="entry name" value="REPLICATIVE DNA HELICASE"/>
    <property type="match status" value="1"/>
</dbReference>
<feature type="domain" description="SF4 helicase" evidence="11">
    <location>
        <begin position="166"/>
        <end position="424"/>
    </location>
</feature>
<keyword evidence="4 12" id="KW-0378">Hydrolase</keyword>
<evidence type="ECO:0000256" key="8">
    <source>
        <dbReference type="ARBA" id="ARBA00023235"/>
    </source>
</evidence>
<dbReference type="InterPro" id="IPR007693">
    <property type="entry name" value="DNA_helicase_DnaB-like_N"/>
</dbReference>
<dbReference type="Pfam" id="PF03796">
    <property type="entry name" value="DnaB_C"/>
    <property type="match status" value="1"/>
</dbReference>
<evidence type="ECO:0000313" key="12">
    <source>
        <dbReference type="EMBL" id="CVK17548.1"/>
    </source>
</evidence>
<keyword evidence="13" id="KW-1185">Reference proteome</keyword>
<evidence type="ECO:0000313" key="13">
    <source>
        <dbReference type="Proteomes" id="UP000245702"/>
    </source>
</evidence>
<dbReference type="EMBL" id="FCOW01000001">
    <property type="protein sequence ID" value="CVK17548.1"/>
    <property type="molecule type" value="Genomic_DNA"/>
</dbReference>
<dbReference type="Proteomes" id="UP000245702">
    <property type="component" value="Unassembled WGS sequence"/>
</dbReference>
<gene>
    <name evidence="12" type="primary">dnaC_1</name>
    <name evidence="12" type="ORF">SSPH_00182</name>
</gene>
<evidence type="ECO:0000259" key="11">
    <source>
        <dbReference type="PROSITE" id="PS51199"/>
    </source>
</evidence>
<reference evidence="12 13" key="1">
    <citation type="submission" date="2016-01" db="EMBL/GenBank/DDBJ databases">
        <authorList>
            <person name="Brown R."/>
        </authorList>
    </citation>
    <scope>NUCLEOTIDE SEQUENCE [LARGE SCALE GENOMIC DNA]</scope>
    <source>
        <strain evidence="12">Sporomusa sphaeroides DSM 2875</strain>
    </source>
</reference>
<comment type="caution">
    <text evidence="12">The sequence shown here is derived from an EMBL/GenBank/DDBJ whole genome shotgun (WGS) entry which is preliminary data.</text>
</comment>
<dbReference type="GO" id="GO:0016787">
    <property type="term" value="F:hydrolase activity"/>
    <property type="evidence" value="ECO:0007669"/>
    <property type="project" value="UniProtKB-KW"/>
</dbReference>
<organism evidence="12 13">
    <name type="scientific">Sporomusa sphaeroides DSM 2875</name>
    <dbReference type="NCBI Taxonomy" id="1337886"/>
    <lineage>
        <taxon>Bacteria</taxon>
        <taxon>Bacillati</taxon>
        <taxon>Bacillota</taxon>
        <taxon>Negativicutes</taxon>
        <taxon>Selenomonadales</taxon>
        <taxon>Sporomusaceae</taxon>
        <taxon>Sporomusa</taxon>
    </lineage>
</organism>
<keyword evidence="6" id="KW-0067">ATP-binding</keyword>
<sequence>MLIFDPENERYILGACTEGPEYLGEALAELTAADFYQRENNIIFEAMAKMYQDGREVTAQTFYIEHSDMIKRLGVSWTTLTDVFTNPTAFKVAIAKLKETTKARNLMTLSDTIRQDIENGTSVDEVKARIEIALSKCENAAGRHYISPKDMSRICLDVVAERMEPEGRAKKCIYTCFGALNKATGGIESGDLIILSGSTGGGKSAFAANLARDVCVTQKLPGLYINSEMSADQMALRWSAILAELSHTALRAGKLSDCDFNKLPLKLDAFDTGGLHTLTIPDLRINTVLSEIRRFKAKENIRLAIVDYIGRMDFLDSKADDWQLLTGAARRLKTIAQEQQLAIIMLAQLSASGKLAQASYMSHEADLWLNLRKPNEEETKTFLGSKDPWNIVLEIVKGRNTRTGAMPLYFFGDRLTFTDDKAKALYYAKFVQAAG</sequence>
<accession>A0ABM9VXY0</accession>
<keyword evidence="7" id="KW-0238">DNA-binding</keyword>
<evidence type="ECO:0000256" key="4">
    <source>
        <dbReference type="ARBA" id="ARBA00022801"/>
    </source>
</evidence>
<evidence type="ECO:0000256" key="5">
    <source>
        <dbReference type="ARBA" id="ARBA00022806"/>
    </source>
</evidence>
<dbReference type="InterPro" id="IPR007694">
    <property type="entry name" value="DNA_helicase_DnaB-like_C"/>
</dbReference>
<dbReference type="InterPro" id="IPR027417">
    <property type="entry name" value="P-loop_NTPase"/>
</dbReference>
<evidence type="ECO:0000256" key="3">
    <source>
        <dbReference type="ARBA" id="ARBA00022741"/>
    </source>
</evidence>
<evidence type="ECO:0000256" key="9">
    <source>
        <dbReference type="ARBA" id="ARBA00044969"/>
    </source>
</evidence>
<dbReference type="Gene3D" id="1.10.860.10">
    <property type="entry name" value="DNAb Helicase, Chain A"/>
    <property type="match status" value="1"/>
</dbReference>
<keyword evidence="3" id="KW-0547">Nucleotide-binding</keyword>
<keyword evidence="8" id="KW-0413">Isomerase</keyword>
<dbReference type="EC" id="5.6.2.3" evidence="9"/>
<keyword evidence="2" id="KW-0235">DNA replication</keyword>
<comment type="catalytic activity">
    <reaction evidence="10">
        <text>ATP + H2O = ADP + phosphate + H(+)</text>
        <dbReference type="Rhea" id="RHEA:13065"/>
        <dbReference type="ChEBI" id="CHEBI:15377"/>
        <dbReference type="ChEBI" id="CHEBI:15378"/>
        <dbReference type="ChEBI" id="CHEBI:30616"/>
        <dbReference type="ChEBI" id="CHEBI:43474"/>
        <dbReference type="ChEBI" id="CHEBI:456216"/>
        <dbReference type="EC" id="5.6.2.3"/>
    </reaction>
</comment>
<dbReference type="Gene3D" id="3.40.50.300">
    <property type="entry name" value="P-loop containing nucleotide triphosphate hydrolases"/>
    <property type="match status" value="1"/>
</dbReference>
<proteinExistence type="inferred from homology"/>
<dbReference type="RefSeq" id="WP_075755256.1">
    <property type="nucleotide sequence ID" value="NZ_CP146991.1"/>
</dbReference>
<evidence type="ECO:0000256" key="1">
    <source>
        <dbReference type="ARBA" id="ARBA00008428"/>
    </source>
</evidence>
<dbReference type="Pfam" id="PF00772">
    <property type="entry name" value="DnaB"/>
    <property type="match status" value="1"/>
</dbReference>
<protein>
    <recommendedName>
        <fullName evidence="9">DNA 5'-3' helicase</fullName>
        <ecNumber evidence="9">5.6.2.3</ecNumber>
    </recommendedName>
</protein>
<dbReference type="PROSITE" id="PS51199">
    <property type="entry name" value="SF4_HELICASE"/>
    <property type="match status" value="1"/>
</dbReference>
<evidence type="ECO:0000256" key="10">
    <source>
        <dbReference type="ARBA" id="ARBA00048954"/>
    </source>
</evidence>
<dbReference type="SUPFAM" id="SSF52540">
    <property type="entry name" value="P-loop containing nucleoside triphosphate hydrolases"/>
    <property type="match status" value="1"/>
</dbReference>
<dbReference type="SUPFAM" id="SSF48024">
    <property type="entry name" value="N-terminal domain of DnaB helicase"/>
    <property type="match status" value="1"/>
</dbReference>
<dbReference type="PANTHER" id="PTHR30153">
    <property type="entry name" value="REPLICATIVE DNA HELICASE DNAB"/>
    <property type="match status" value="1"/>
</dbReference>
<evidence type="ECO:0000256" key="6">
    <source>
        <dbReference type="ARBA" id="ARBA00022840"/>
    </source>
</evidence>
<dbReference type="InterPro" id="IPR016136">
    <property type="entry name" value="DNA_helicase_N/primase_C"/>
</dbReference>
<evidence type="ECO:0000256" key="2">
    <source>
        <dbReference type="ARBA" id="ARBA00022705"/>
    </source>
</evidence>
<evidence type="ECO:0000256" key="7">
    <source>
        <dbReference type="ARBA" id="ARBA00023125"/>
    </source>
</evidence>
<dbReference type="InterPro" id="IPR036185">
    <property type="entry name" value="DNA_heli_DnaB-like_N_sf"/>
</dbReference>
<keyword evidence="5 12" id="KW-0347">Helicase</keyword>
<dbReference type="PRINTS" id="PR01874">
    <property type="entry name" value="DNAREPAIRADA"/>
</dbReference>
<comment type="similarity">
    <text evidence="1">Belongs to the helicase family. DnaB subfamily.</text>
</comment>